<organism evidence="1 2">
    <name type="scientific">Candidozyma auris</name>
    <name type="common">Yeast</name>
    <name type="synonym">Candida auris</name>
    <dbReference type="NCBI Taxonomy" id="498019"/>
    <lineage>
        <taxon>Eukaryota</taxon>
        <taxon>Fungi</taxon>
        <taxon>Dikarya</taxon>
        <taxon>Ascomycota</taxon>
        <taxon>Saccharomycotina</taxon>
        <taxon>Pichiomycetes</taxon>
        <taxon>Metschnikowiaceae</taxon>
        <taxon>Candidozyma</taxon>
    </lineage>
</organism>
<protein>
    <submittedName>
        <fullName evidence="1">Uncharacterized protein</fullName>
    </submittedName>
</protein>
<accession>A0A0L0P2V9</accession>
<dbReference type="VEuPathDB" id="FungiDB:QG37_02402"/>
<dbReference type="AlphaFoldDB" id="A0A0L0P2V9"/>
<gene>
    <name evidence="1" type="ORF">QG37_02402</name>
</gene>
<evidence type="ECO:0000313" key="1">
    <source>
        <dbReference type="EMBL" id="KNE00376.1"/>
    </source>
</evidence>
<sequence length="72" mass="8261">MTQFRADRRIVLSYYSYRCYVDTDTERISDTNLEISGDVNIANESEICKRLDSAESKFGGTSELCLDKKILL</sequence>
<proteinExistence type="predicted"/>
<evidence type="ECO:0000313" key="2">
    <source>
        <dbReference type="Proteomes" id="UP000037122"/>
    </source>
</evidence>
<comment type="caution">
    <text evidence="1">The sequence shown here is derived from an EMBL/GenBank/DDBJ whole genome shotgun (WGS) entry which is preliminary data.</text>
</comment>
<name>A0A0L0P2V9_CANAR</name>
<reference evidence="2" key="1">
    <citation type="journal article" date="2015" name="BMC Genomics">
        <title>Draft genome of a commonly misdiagnosed multidrug resistant pathogen Candida auris.</title>
        <authorList>
            <person name="Chatterjee S."/>
            <person name="Alampalli S.V."/>
            <person name="Nageshan R.K."/>
            <person name="Chettiar S.T."/>
            <person name="Joshi S."/>
            <person name="Tatu U.S."/>
        </authorList>
    </citation>
    <scope>NUCLEOTIDE SEQUENCE [LARGE SCALE GENOMIC DNA]</scope>
    <source>
        <strain evidence="2">6684</strain>
    </source>
</reference>
<dbReference type="Proteomes" id="UP000037122">
    <property type="component" value="Unassembled WGS sequence"/>
</dbReference>
<dbReference type="EMBL" id="LGST01000018">
    <property type="protein sequence ID" value="KNE00376.1"/>
    <property type="molecule type" value="Genomic_DNA"/>
</dbReference>